<name>A0A841GLI1_9GAMM</name>
<dbReference type="PANTHER" id="PTHR43649:SF32">
    <property type="entry name" value="SUGAR BINDING SECRETED PROTEIN"/>
    <property type="match status" value="1"/>
</dbReference>
<dbReference type="PANTHER" id="PTHR43649">
    <property type="entry name" value="ARABINOSE-BINDING PROTEIN-RELATED"/>
    <property type="match status" value="1"/>
</dbReference>
<gene>
    <name evidence="3" type="ORF">HNR75_002075</name>
</gene>
<evidence type="ECO:0000256" key="2">
    <source>
        <dbReference type="ARBA" id="ARBA00008520"/>
    </source>
</evidence>
<comment type="caution">
    <text evidence="3">The sequence shown here is derived from an EMBL/GenBank/DDBJ whole genome shotgun (WGS) entry which is preliminary data.</text>
</comment>
<reference evidence="3 4" key="1">
    <citation type="submission" date="2020-08" db="EMBL/GenBank/DDBJ databases">
        <title>Genomic Encyclopedia of Type Strains, Phase IV (KMG-IV): sequencing the most valuable type-strain genomes for metagenomic binning, comparative biology and taxonomic classification.</title>
        <authorList>
            <person name="Goeker M."/>
        </authorList>
    </citation>
    <scope>NUCLEOTIDE SEQUENCE [LARGE SCALE GENOMIC DNA]</scope>
    <source>
        <strain evidence="3 4">DSM 22975</strain>
    </source>
</reference>
<proteinExistence type="inferred from homology"/>
<dbReference type="EMBL" id="JACHGR010000006">
    <property type="protein sequence ID" value="MBB6056145.1"/>
    <property type="molecule type" value="Genomic_DNA"/>
</dbReference>
<dbReference type="InterPro" id="IPR050490">
    <property type="entry name" value="Bact_solute-bd_prot1"/>
</dbReference>
<evidence type="ECO:0000313" key="3">
    <source>
        <dbReference type="EMBL" id="MBB6056145.1"/>
    </source>
</evidence>
<dbReference type="RefSeq" id="WP_188026871.1">
    <property type="nucleotide sequence ID" value="NZ_JACHGR010000006.1"/>
</dbReference>
<dbReference type="Pfam" id="PF13416">
    <property type="entry name" value="SBP_bac_8"/>
    <property type="match status" value="1"/>
</dbReference>
<accession>A0A841GLI1</accession>
<evidence type="ECO:0000313" key="4">
    <source>
        <dbReference type="Proteomes" id="UP000585721"/>
    </source>
</evidence>
<dbReference type="SUPFAM" id="SSF53850">
    <property type="entry name" value="Periplasmic binding protein-like II"/>
    <property type="match status" value="1"/>
</dbReference>
<organism evidence="3 4">
    <name type="scientific">Tolumonas osonensis</name>
    <dbReference type="NCBI Taxonomy" id="675874"/>
    <lineage>
        <taxon>Bacteria</taxon>
        <taxon>Pseudomonadati</taxon>
        <taxon>Pseudomonadota</taxon>
        <taxon>Gammaproteobacteria</taxon>
        <taxon>Aeromonadales</taxon>
        <taxon>Aeromonadaceae</taxon>
        <taxon>Tolumonas</taxon>
    </lineage>
</organism>
<protein>
    <submittedName>
        <fullName evidence="3">Lactose/L-arabinose transport system substrate-binding protein</fullName>
    </submittedName>
</protein>
<sequence length="423" mass="46640">MSFEKNNLVRNLTLGVVVATCSMSALAKKNELTIWAWDPNFNIAIMEQAKAAYQKTHPDVTIKVTDFAKTDLEQKMHTMLASGMTKSLPDIVLVEDYNAPKFLSSYPGAFADMTGKVDYSQFAPYKVDLMTMNGKTYGMPFDSGVTGMYYRKDLLAQAGFKSEDMQNITWDRFIEIGKVVKAKTGKAMLGNDPNDLSLMRVMLQSAGSWYFDEKGALNIKNNEALKEALRIYKDMADAGIVRPTMGWSEWVGAVNHGDVATITTGVWITASVKSAADQAGKWAVAPTPRLNIKDGTNQSNLGGSSWYVIATSDNTEQAIDFLNSVYGKDSAFYQQILTERGAVGSYLPARTGAAYQQPDAFFGGQAIYSDFANWLGKIPKVNYGYYTYEADAALASQLPAYYQGMPLEQVLEQVDSQLALQIQ</sequence>
<keyword evidence="4" id="KW-1185">Reference proteome</keyword>
<dbReference type="Gene3D" id="3.40.190.10">
    <property type="entry name" value="Periplasmic binding protein-like II"/>
    <property type="match status" value="1"/>
</dbReference>
<evidence type="ECO:0000256" key="1">
    <source>
        <dbReference type="ARBA" id="ARBA00004418"/>
    </source>
</evidence>
<dbReference type="AlphaFoldDB" id="A0A841GLI1"/>
<dbReference type="GO" id="GO:0042597">
    <property type="term" value="C:periplasmic space"/>
    <property type="evidence" value="ECO:0007669"/>
    <property type="project" value="UniProtKB-SubCell"/>
</dbReference>
<comment type="similarity">
    <text evidence="2">Belongs to the bacterial solute-binding protein 1 family.</text>
</comment>
<dbReference type="InterPro" id="IPR006059">
    <property type="entry name" value="SBP"/>
</dbReference>
<dbReference type="Proteomes" id="UP000585721">
    <property type="component" value="Unassembled WGS sequence"/>
</dbReference>
<comment type="subcellular location">
    <subcellularLocation>
        <location evidence="1">Periplasm</location>
    </subcellularLocation>
</comment>